<comment type="caution">
    <text evidence="12">The sequence shown here is derived from an EMBL/GenBank/DDBJ whole genome shotgun (WGS) entry which is preliminary data.</text>
</comment>
<dbReference type="PRINTS" id="PR00983">
    <property type="entry name" value="TRNASYNTHCYS"/>
</dbReference>
<evidence type="ECO:0000256" key="8">
    <source>
        <dbReference type="ARBA" id="ARBA00022917"/>
    </source>
</evidence>
<dbReference type="OrthoDB" id="438179at2759"/>
<proteinExistence type="predicted"/>
<protein>
    <recommendedName>
        <fullName evidence="2">cysteine--tRNA ligase</fullName>
        <ecNumber evidence="2">6.1.1.16</ecNumber>
    </recommendedName>
    <alternativeName>
        <fullName evidence="10">Cysteinyl-tRNA synthetase</fullName>
    </alternativeName>
</protein>
<dbReference type="Gene3D" id="3.40.50.620">
    <property type="entry name" value="HUPs"/>
    <property type="match status" value="1"/>
</dbReference>
<evidence type="ECO:0000313" key="12">
    <source>
        <dbReference type="EMBL" id="EFO63218.1"/>
    </source>
</evidence>
<dbReference type="InterPro" id="IPR032678">
    <property type="entry name" value="tRNA-synt_1_cat_dom"/>
</dbReference>
<evidence type="ECO:0000256" key="2">
    <source>
        <dbReference type="ARBA" id="ARBA00012832"/>
    </source>
</evidence>
<dbReference type="Pfam" id="PF01406">
    <property type="entry name" value="tRNA-synt_1e"/>
    <property type="match status" value="1"/>
</dbReference>
<dbReference type="OMA" id="EAYWSTP"/>
<evidence type="ECO:0000256" key="6">
    <source>
        <dbReference type="ARBA" id="ARBA00022833"/>
    </source>
</evidence>
<dbReference type="InterPro" id="IPR014729">
    <property type="entry name" value="Rossmann-like_a/b/a_fold"/>
</dbReference>
<dbReference type="GO" id="GO:0006423">
    <property type="term" value="P:cysteinyl-tRNA aminoacylation"/>
    <property type="evidence" value="ECO:0007669"/>
    <property type="project" value="InterPro"/>
</dbReference>
<accession>E1F2Q8</accession>
<keyword evidence="4" id="KW-0479">Metal-binding</keyword>
<dbReference type="EMBL" id="ACVC01000140">
    <property type="protein sequence ID" value="EFO63218.1"/>
    <property type="molecule type" value="Genomic_DNA"/>
</dbReference>
<evidence type="ECO:0000259" key="11">
    <source>
        <dbReference type="Pfam" id="PF01406"/>
    </source>
</evidence>
<dbReference type="EC" id="6.1.1.16" evidence="2"/>
<gene>
    <name evidence="12" type="ORF">GLP15_3124</name>
</gene>
<keyword evidence="7" id="KW-0067">ATP-binding</keyword>
<evidence type="ECO:0000256" key="3">
    <source>
        <dbReference type="ARBA" id="ARBA00022598"/>
    </source>
</evidence>
<name>E1F2Q8_GIAIA</name>
<dbReference type="FunFam" id="3.40.50.620:FF:000218">
    <property type="entry name" value="Cysteine-tRNA ligase"/>
    <property type="match status" value="1"/>
</dbReference>
<dbReference type="GO" id="GO:0046872">
    <property type="term" value="F:metal ion binding"/>
    <property type="evidence" value="ECO:0007669"/>
    <property type="project" value="UniProtKB-KW"/>
</dbReference>
<dbReference type="STRING" id="658858.E1F2Q8"/>
<evidence type="ECO:0000256" key="7">
    <source>
        <dbReference type="ARBA" id="ARBA00022840"/>
    </source>
</evidence>
<comment type="cofactor">
    <cofactor evidence="1">
        <name>Zn(2+)</name>
        <dbReference type="ChEBI" id="CHEBI:29105"/>
    </cofactor>
</comment>
<dbReference type="CDD" id="cd00672">
    <property type="entry name" value="CysRS_core"/>
    <property type="match status" value="1"/>
</dbReference>
<keyword evidence="9 12" id="KW-0030">Aminoacyl-tRNA synthetase</keyword>
<evidence type="ECO:0000256" key="9">
    <source>
        <dbReference type="ARBA" id="ARBA00023146"/>
    </source>
</evidence>
<keyword evidence="5" id="KW-0547">Nucleotide-binding</keyword>
<reference evidence="12 13" key="1">
    <citation type="journal article" date="2010" name="BMC Genomics">
        <title>Genome analysis and comparative genomics of a Giardia intestinalis assemblage E isolate.</title>
        <authorList>
            <person name="Jerlstrom-Hultqvist J."/>
            <person name="Franzen O."/>
            <person name="Ankarklev J."/>
            <person name="Xu F."/>
            <person name="Nohynkova E."/>
            <person name="Andersson J.O."/>
            <person name="Svard S.G."/>
            <person name="Andersson B."/>
        </authorList>
    </citation>
    <scope>NUCLEOTIDE SEQUENCE [LARGE SCALE GENOMIC DNA]</scope>
    <source>
        <strain evidence="12 13">P15</strain>
    </source>
</reference>
<evidence type="ECO:0000256" key="1">
    <source>
        <dbReference type="ARBA" id="ARBA00001947"/>
    </source>
</evidence>
<dbReference type="GO" id="GO:0005737">
    <property type="term" value="C:cytoplasm"/>
    <property type="evidence" value="ECO:0007669"/>
    <property type="project" value="TreeGrafter"/>
</dbReference>
<dbReference type="AlphaFoldDB" id="E1F2Q8"/>
<dbReference type="Proteomes" id="UP000008974">
    <property type="component" value="Unassembled WGS sequence"/>
</dbReference>
<dbReference type="GO" id="GO:0004817">
    <property type="term" value="F:cysteine-tRNA ligase activity"/>
    <property type="evidence" value="ECO:0007669"/>
    <property type="project" value="UniProtKB-EC"/>
</dbReference>
<evidence type="ECO:0000256" key="10">
    <source>
        <dbReference type="ARBA" id="ARBA00031499"/>
    </source>
</evidence>
<keyword evidence="8" id="KW-0648">Protein biosynthesis</keyword>
<sequence length="645" mass="73022">MAAFPTSVWITNSLTGRLEELRTRAPSTVLAYICGPTVYDSTHLGHARTYVTFDVIRRIFEDYFGLRVHYQCNITDVDDKIIARAVERGSSIFDVCRKYEQEFFSDMRTLSVRPFTVVTRVTEYMADIILFIQKIMDNGFAYVSAGSVYFDVVVARNAGYSYPKLRPLGSSSDELQLLIQNADGVDSKNRVSEKRSSSDFALWKAWKETEPEDAKWDATFSRKNGAVSELITLPGRPGWHIECSAMAAAALGKNTEGAFDLHLGGCDLQFPHHDNELIQLETWAKKKNMIGCFLHSGHLKIAGDVMSKSKKNFKTVREVLNIFTANQVRMLFCMVPYSASLDYSISMMDAAVAKDKKITSFLSNCRQIIQHEEELSEPIKNLRYNTMEETLEAQTIEFLSNVDIAFRNDISIVSAMNHIMSLIDNCKAYIFACQTEGRQVNTFLLSNARDKIVHILSIMGFSYAGSENSATGNALQIARVVCNFRREIKDLLMAPTINTVEADVKALRKALLGLCDKLRDQDLPLTGFAIEDADKESCVKPINVGEWKIQRQRELDLAEAKRLQQEKVQQEKLEKQRLERAKALIPAEKMFLENAEFSAFDEHGIPTHLAETGPDGNPVPIPKSRYKKLRKDWEAQKKLNEKYSN</sequence>
<dbReference type="InterPro" id="IPR015803">
    <property type="entry name" value="Cys-tRNA-ligase"/>
</dbReference>
<dbReference type="PANTHER" id="PTHR10890:SF3">
    <property type="entry name" value="CYSTEINE--TRNA LIGASE, CYTOPLASMIC"/>
    <property type="match status" value="1"/>
</dbReference>
<dbReference type="GO" id="GO:0005524">
    <property type="term" value="F:ATP binding"/>
    <property type="evidence" value="ECO:0007669"/>
    <property type="project" value="UniProtKB-KW"/>
</dbReference>
<evidence type="ECO:0000256" key="4">
    <source>
        <dbReference type="ARBA" id="ARBA00022723"/>
    </source>
</evidence>
<dbReference type="SUPFAM" id="SSF52374">
    <property type="entry name" value="Nucleotidylyl transferase"/>
    <property type="match status" value="1"/>
</dbReference>
<dbReference type="VEuPathDB" id="GiardiaDB:GLP15_3124"/>
<keyword evidence="3" id="KW-0436">Ligase</keyword>
<keyword evidence="6" id="KW-0862">Zinc</keyword>
<dbReference type="InterPro" id="IPR024909">
    <property type="entry name" value="Cys-tRNA/MSH_ligase"/>
</dbReference>
<feature type="domain" description="tRNA synthetases class I catalytic" evidence="11">
    <location>
        <begin position="26"/>
        <end position="351"/>
    </location>
</feature>
<dbReference type="PANTHER" id="PTHR10890">
    <property type="entry name" value="CYSTEINYL-TRNA SYNTHETASE"/>
    <property type="match status" value="1"/>
</dbReference>
<organism evidence="12 13">
    <name type="scientific">Giardia intestinalis (strain P15)</name>
    <name type="common">Giardia lamblia</name>
    <dbReference type="NCBI Taxonomy" id="658858"/>
    <lineage>
        <taxon>Eukaryota</taxon>
        <taxon>Metamonada</taxon>
        <taxon>Diplomonadida</taxon>
        <taxon>Hexamitidae</taxon>
        <taxon>Giardiinae</taxon>
        <taxon>Giardia</taxon>
    </lineage>
</organism>
<evidence type="ECO:0000256" key="5">
    <source>
        <dbReference type="ARBA" id="ARBA00022741"/>
    </source>
</evidence>
<dbReference type="NCBIfam" id="TIGR00435">
    <property type="entry name" value="cysS"/>
    <property type="match status" value="1"/>
</dbReference>
<evidence type="ECO:0000313" key="13">
    <source>
        <dbReference type="Proteomes" id="UP000008974"/>
    </source>
</evidence>